<keyword evidence="1" id="KW-0812">Transmembrane</keyword>
<gene>
    <name evidence="2" type="ORF">SDC9_64745</name>
</gene>
<dbReference type="AlphaFoldDB" id="A0A644XQ60"/>
<comment type="caution">
    <text evidence="2">The sequence shown here is derived from an EMBL/GenBank/DDBJ whole genome shotgun (WGS) entry which is preliminary data.</text>
</comment>
<sequence length="143" mass="16836">MAAMFRIYLRKTKHFRVGQLSTNFFAYFIQILNFIGTERQTFLFIISCDIFNIYNRIRLLINREDFLCQCRVHPFQHRVVVDSALYRRCCRNRTKLFYTQNAANTHVLGNLHGICTPGCNHFTARTDIITIKGLLFKHSGIPE</sequence>
<name>A0A644XQ60_9ZZZZ</name>
<reference evidence="2" key="1">
    <citation type="submission" date="2019-08" db="EMBL/GenBank/DDBJ databases">
        <authorList>
            <person name="Kucharzyk K."/>
            <person name="Murdoch R.W."/>
            <person name="Higgins S."/>
            <person name="Loffler F."/>
        </authorList>
    </citation>
    <scope>NUCLEOTIDE SEQUENCE</scope>
</reference>
<organism evidence="2">
    <name type="scientific">bioreactor metagenome</name>
    <dbReference type="NCBI Taxonomy" id="1076179"/>
    <lineage>
        <taxon>unclassified sequences</taxon>
        <taxon>metagenomes</taxon>
        <taxon>ecological metagenomes</taxon>
    </lineage>
</organism>
<proteinExistence type="predicted"/>
<keyword evidence="1" id="KW-0472">Membrane</keyword>
<dbReference type="EMBL" id="VSSQ01002963">
    <property type="protein sequence ID" value="MPM18336.1"/>
    <property type="molecule type" value="Genomic_DNA"/>
</dbReference>
<accession>A0A644XQ60</accession>
<feature type="transmembrane region" description="Helical" evidence="1">
    <location>
        <begin position="20"/>
        <end position="36"/>
    </location>
</feature>
<evidence type="ECO:0000313" key="2">
    <source>
        <dbReference type="EMBL" id="MPM18336.1"/>
    </source>
</evidence>
<evidence type="ECO:0000256" key="1">
    <source>
        <dbReference type="SAM" id="Phobius"/>
    </source>
</evidence>
<protein>
    <submittedName>
        <fullName evidence="2">Uncharacterized protein</fullName>
    </submittedName>
</protein>
<keyword evidence="1" id="KW-1133">Transmembrane helix</keyword>